<feature type="transmembrane region" description="Helical" evidence="4">
    <location>
        <begin position="294"/>
        <end position="313"/>
    </location>
</feature>
<organism evidence="5 6">
    <name type="scientific">Coptis chinensis</name>
    <dbReference type="NCBI Taxonomy" id="261450"/>
    <lineage>
        <taxon>Eukaryota</taxon>
        <taxon>Viridiplantae</taxon>
        <taxon>Streptophyta</taxon>
        <taxon>Embryophyta</taxon>
        <taxon>Tracheophyta</taxon>
        <taxon>Spermatophyta</taxon>
        <taxon>Magnoliopsida</taxon>
        <taxon>Ranunculales</taxon>
        <taxon>Ranunculaceae</taxon>
        <taxon>Coptidoideae</taxon>
        <taxon>Coptis</taxon>
    </lineage>
</organism>
<dbReference type="PANTHER" id="PTHR45826">
    <property type="entry name" value="POLYAMINE TRANSPORTER PUT1"/>
    <property type="match status" value="1"/>
</dbReference>
<dbReference type="GO" id="GO:0005886">
    <property type="term" value="C:plasma membrane"/>
    <property type="evidence" value="ECO:0007669"/>
    <property type="project" value="UniProtKB-SubCell"/>
</dbReference>
<comment type="caution">
    <text evidence="5">The sequence shown here is derived from an EMBL/GenBank/DDBJ whole genome shotgun (WGS) entry which is preliminary data.</text>
</comment>
<proteinExistence type="predicted"/>
<keyword evidence="4" id="KW-1133">Transmembrane helix</keyword>
<evidence type="ECO:0000256" key="4">
    <source>
        <dbReference type="SAM" id="Phobius"/>
    </source>
</evidence>
<evidence type="ECO:0000256" key="2">
    <source>
        <dbReference type="ARBA" id="ARBA00022448"/>
    </source>
</evidence>
<dbReference type="PIRSF" id="PIRSF006060">
    <property type="entry name" value="AA_transporter"/>
    <property type="match status" value="1"/>
</dbReference>
<comment type="subcellular location">
    <subcellularLocation>
        <location evidence="1">Cell membrane</location>
        <topology evidence="1">Multi-pass membrane protein</topology>
    </subcellularLocation>
</comment>
<accession>A0A835HQD2</accession>
<dbReference type="OrthoDB" id="5982228at2759"/>
<feature type="transmembrane region" description="Helical" evidence="4">
    <location>
        <begin position="238"/>
        <end position="255"/>
    </location>
</feature>
<dbReference type="GO" id="GO:0022857">
    <property type="term" value="F:transmembrane transporter activity"/>
    <property type="evidence" value="ECO:0007669"/>
    <property type="project" value="InterPro"/>
</dbReference>
<keyword evidence="3" id="KW-1003">Cell membrane</keyword>
<keyword evidence="4" id="KW-0812">Transmembrane</keyword>
<sequence>MKRLFPILQSGMPRTLSITGATLVLSFFNYMGLTVVGYGAVSLGIISLLPFVLMAFISIPKIQPRRWLTLGEKGTKTDWTLYFNTLFWNLNFWDNASTLAGEVDKPQSTFPKALFSAGILTCLGYLIPLLAATGSLSVNQSVWDDGYLAEAGYLIAGNWLKIWIEVGSVLSSIGLFEAQLSSSSYQLLGMADLGTLPRFFGWRARYFNTPWIGILVCTIFTIGVSYLNFTDIVSSANFLYSFGMILEFASFLWLRKKYPTMNRPYKVPLGIPALTIMCLIPTGFIIYVCCIATKMVYLISGSLILLGVVLYWLMTVIKSKGWMEFTKKNDDTEVEQEAK</sequence>
<name>A0A835HQD2_9MAGN</name>
<keyword evidence="4" id="KW-0472">Membrane</keyword>
<evidence type="ECO:0000313" key="5">
    <source>
        <dbReference type="EMBL" id="KAF9603856.1"/>
    </source>
</evidence>
<dbReference type="Gene3D" id="1.20.1740.10">
    <property type="entry name" value="Amino acid/polyamine transporter I"/>
    <property type="match status" value="1"/>
</dbReference>
<keyword evidence="6" id="KW-1185">Reference proteome</keyword>
<reference evidence="5 6" key="1">
    <citation type="submission" date="2020-10" db="EMBL/GenBank/DDBJ databases">
        <title>The Coptis chinensis genome and diversification of protoberbering-type alkaloids.</title>
        <authorList>
            <person name="Wang B."/>
            <person name="Shu S."/>
            <person name="Song C."/>
            <person name="Liu Y."/>
        </authorList>
    </citation>
    <scope>NUCLEOTIDE SEQUENCE [LARGE SCALE GENOMIC DNA]</scope>
    <source>
        <strain evidence="5">HL-2020</strain>
        <tissue evidence="5">Leaf</tissue>
    </source>
</reference>
<feature type="transmembrane region" description="Helical" evidence="4">
    <location>
        <begin position="267"/>
        <end position="288"/>
    </location>
</feature>
<feature type="transmembrane region" description="Helical" evidence="4">
    <location>
        <begin position="113"/>
        <end position="131"/>
    </location>
</feature>
<dbReference type="AlphaFoldDB" id="A0A835HQD2"/>
<feature type="transmembrane region" description="Helical" evidence="4">
    <location>
        <begin position="206"/>
        <end position="226"/>
    </location>
</feature>
<dbReference type="EMBL" id="JADFTS010000006">
    <property type="protein sequence ID" value="KAF9603856.1"/>
    <property type="molecule type" value="Genomic_DNA"/>
</dbReference>
<gene>
    <name evidence="5" type="ORF">IFM89_038114</name>
</gene>
<evidence type="ECO:0000313" key="6">
    <source>
        <dbReference type="Proteomes" id="UP000631114"/>
    </source>
</evidence>
<dbReference type="PANTHER" id="PTHR45826:SF8">
    <property type="entry name" value="CATIONIC AMINO ACID TRANSPORTER"/>
    <property type="match status" value="1"/>
</dbReference>
<protein>
    <recommendedName>
        <fullName evidence="7">Amino acid transporter</fullName>
    </recommendedName>
</protein>
<evidence type="ECO:0000256" key="1">
    <source>
        <dbReference type="ARBA" id="ARBA00004651"/>
    </source>
</evidence>
<evidence type="ECO:0000256" key="3">
    <source>
        <dbReference type="ARBA" id="ARBA00022475"/>
    </source>
</evidence>
<evidence type="ECO:0008006" key="7">
    <source>
        <dbReference type="Google" id="ProtNLM"/>
    </source>
</evidence>
<feature type="transmembrane region" description="Helical" evidence="4">
    <location>
        <begin position="36"/>
        <end position="57"/>
    </location>
</feature>
<keyword evidence="2" id="KW-0813">Transport</keyword>
<dbReference type="Proteomes" id="UP000631114">
    <property type="component" value="Unassembled WGS sequence"/>
</dbReference>
<dbReference type="InterPro" id="IPR044566">
    <property type="entry name" value="RMV1-like"/>
</dbReference>